<organism evidence="1 2">
    <name type="scientific">Shimia abyssi</name>
    <dbReference type="NCBI Taxonomy" id="1662395"/>
    <lineage>
        <taxon>Bacteria</taxon>
        <taxon>Pseudomonadati</taxon>
        <taxon>Pseudomonadota</taxon>
        <taxon>Alphaproteobacteria</taxon>
        <taxon>Rhodobacterales</taxon>
        <taxon>Roseobacteraceae</taxon>
    </lineage>
</organism>
<gene>
    <name evidence="1" type="ORF">CLV88_10984</name>
</gene>
<protein>
    <recommendedName>
        <fullName evidence="3">DUF309 family protein family protein</fullName>
    </recommendedName>
</protein>
<sequence length="143" mass="16369">MQAVTEWRPPYAYVPGQTDRHSEDLFDRFEFGLDAIETSDRWQLALAFMHEGFFWEAHELFEPIWMSLPNGSADRALVQGLIQLANAGLKQRMGRNNAVARLSDLAKDLLQTALTGQRKAIPGMTREDVCRLWEVMPIDDYAL</sequence>
<keyword evidence="2" id="KW-1185">Reference proteome</keyword>
<proteinExistence type="predicted"/>
<dbReference type="OrthoDB" id="9799942at2"/>
<dbReference type="SUPFAM" id="SSF140663">
    <property type="entry name" value="TTHA0068-like"/>
    <property type="match status" value="1"/>
</dbReference>
<dbReference type="InterPro" id="IPR005500">
    <property type="entry name" value="DUF309"/>
</dbReference>
<reference evidence="1 2" key="1">
    <citation type="submission" date="2018-03" db="EMBL/GenBank/DDBJ databases">
        <title>Genomic Encyclopedia of Archaeal and Bacterial Type Strains, Phase II (KMG-II): from individual species to whole genera.</title>
        <authorList>
            <person name="Goeker M."/>
        </authorList>
    </citation>
    <scope>NUCLEOTIDE SEQUENCE [LARGE SCALE GENOMIC DNA]</scope>
    <source>
        <strain evidence="1 2">DSM 100673</strain>
    </source>
</reference>
<accession>A0A2P8FAF8</accession>
<dbReference type="Pfam" id="PF03745">
    <property type="entry name" value="DUF309"/>
    <property type="match status" value="1"/>
</dbReference>
<evidence type="ECO:0008006" key="3">
    <source>
        <dbReference type="Google" id="ProtNLM"/>
    </source>
</evidence>
<comment type="caution">
    <text evidence="1">The sequence shown here is derived from an EMBL/GenBank/DDBJ whole genome shotgun (WGS) entry which is preliminary data.</text>
</comment>
<dbReference type="RefSeq" id="WP_106609066.1">
    <property type="nucleotide sequence ID" value="NZ_PYGJ01000009.1"/>
</dbReference>
<name>A0A2P8FAF8_9RHOB</name>
<evidence type="ECO:0000313" key="1">
    <source>
        <dbReference type="EMBL" id="PSL18699.1"/>
    </source>
</evidence>
<dbReference type="Gene3D" id="1.10.3450.10">
    <property type="entry name" value="TTHA0068-like"/>
    <property type="match status" value="1"/>
</dbReference>
<dbReference type="AlphaFoldDB" id="A0A2P8FAF8"/>
<dbReference type="InterPro" id="IPR023203">
    <property type="entry name" value="TTHA0068_sf"/>
</dbReference>
<evidence type="ECO:0000313" key="2">
    <source>
        <dbReference type="Proteomes" id="UP000240418"/>
    </source>
</evidence>
<dbReference type="EMBL" id="PYGJ01000009">
    <property type="protein sequence ID" value="PSL18699.1"/>
    <property type="molecule type" value="Genomic_DNA"/>
</dbReference>
<dbReference type="Proteomes" id="UP000240418">
    <property type="component" value="Unassembled WGS sequence"/>
</dbReference>